<gene>
    <name evidence="3" type="primary">SAR2</name>
    <name evidence="3" type="ORF">Hypma_014807</name>
</gene>
<keyword evidence="4" id="KW-1185">Reference proteome</keyword>
<dbReference type="InParanoid" id="A0A369K7I1"/>
<accession>A0A369K7I1</accession>
<evidence type="ECO:0000313" key="4">
    <source>
        <dbReference type="Proteomes" id="UP000076154"/>
    </source>
</evidence>
<dbReference type="STRING" id="39966.A0A369K7I1"/>
<dbReference type="AlphaFoldDB" id="A0A369K7I1"/>
<dbReference type="GO" id="GO:0005525">
    <property type="term" value="F:GTP binding"/>
    <property type="evidence" value="ECO:0007669"/>
    <property type="project" value="UniProtKB-KW"/>
</dbReference>
<dbReference type="Proteomes" id="UP000076154">
    <property type="component" value="Unassembled WGS sequence"/>
</dbReference>
<evidence type="ECO:0000256" key="1">
    <source>
        <dbReference type="ARBA" id="ARBA00022741"/>
    </source>
</evidence>
<name>A0A369K7I1_HYPMA</name>
<dbReference type="EMBL" id="LUEZ02000010">
    <property type="protein sequence ID" value="RDB28807.1"/>
    <property type="molecule type" value="Genomic_DNA"/>
</dbReference>
<reference evidence="3" key="1">
    <citation type="submission" date="2018-04" db="EMBL/GenBank/DDBJ databases">
        <title>Whole genome sequencing of Hypsizygus marmoreus.</title>
        <authorList>
            <person name="Choi I.-G."/>
            <person name="Min B."/>
            <person name="Kim J.-G."/>
            <person name="Kim S."/>
            <person name="Oh Y.-L."/>
            <person name="Kong W.-S."/>
            <person name="Park H."/>
            <person name="Jeong J."/>
            <person name="Song E.-S."/>
        </authorList>
    </citation>
    <scope>NUCLEOTIDE SEQUENCE [LARGE SCALE GENOMIC DNA]</scope>
    <source>
        <strain evidence="3">51987-8</strain>
    </source>
</reference>
<proteinExistence type="predicted"/>
<dbReference type="Pfam" id="PF00025">
    <property type="entry name" value="Arf"/>
    <property type="match status" value="1"/>
</dbReference>
<protein>
    <submittedName>
        <fullName evidence="3">GTP-binding protein SAR2</fullName>
    </submittedName>
</protein>
<dbReference type="InterPro" id="IPR027417">
    <property type="entry name" value="P-loop_NTPase"/>
</dbReference>
<dbReference type="InterPro" id="IPR006689">
    <property type="entry name" value="Small_GTPase_ARF/SAR"/>
</dbReference>
<comment type="caution">
    <text evidence="3">The sequence shown here is derived from an EMBL/GenBank/DDBJ whole genome shotgun (WGS) entry which is preliminary data.</text>
</comment>
<keyword evidence="1" id="KW-0547">Nucleotide-binding</keyword>
<evidence type="ECO:0000256" key="2">
    <source>
        <dbReference type="ARBA" id="ARBA00023134"/>
    </source>
</evidence>
<keyword evidence="2" id="KW-0342">GTP-binding</keyword>
<organism evidence="3 4">
    <name type="scientific">Hypsizygus marmoreus</name>
    <name type="common">White beech mushroom</name>
    <name type="synonym">Agaricus marmoreus</name>
    <dbReference type="NCBI Taxonomy" id="39966"/>
    <lineage>
        <taxon>Eukaryota</taxon>
        <taxon>Fungi</taxon>
        <taxon>Dikarya</taxon>
        <taxon>Basidiomycota</taxon>
        <taxon>Agaricomycotina</taxon>
        <taxon>Agaricomycetes</taxon>
        <taxon>Agaricomycetidae</taxon>
        <taxon>Agaricales</taxon>
        <taxon>Tricholomatineae</taxon>
        <taxon>Lyophyllaceae</taxon>
        <taxon>Hypsizygus</taxon>
    </lineage>
</organism>
<dbReference type="OrthoDB" id="2911176at2759"/>
<sequence>MKGNIDLPHLANPIPILFKLKVLLSFIAHRMLNNVLIRVGLMNKRTRIGFWGPNIDEGAVSFKAANFEEETFVYICLFLTLHLKQALVHALQTATKIHPYYPSTPSTPSHKYPKASSLFYTADSEEFTIGNVAIAAGIPSGHESSHREWREHLPRCDGIVYIVGAGAFDEFELGCAKRELEGLLMDDALSNPLLILVPKDGPVAELRRELGIEEMISKGKRKVALFTYSVSSTYVEGAEEGQYQPTDDQFIVGY</sequence>
<evidence type="ECO:0000313" key="3">
    <source>
        <dbReference type="EMBL" id="RDB28807.1"/>
    </source>
</evidence>
<dbReference type="Gene3D" id="3.40.50.300">
    <property type="entry name" value="P-loop containing nucleotide triphosphate hydrolases"/>
    <property type="match status" value="1"/>
</dbReference>
<dbReference type="GO" id="GO:0003924">
    <property type="term" value="F:GTPase activity"/>
    <property type="evidence" value="ECO:0007669"/>
    <property type="project" value="InterPro"/>
</dbReference>